<dbReference type="PANTHER" id="PTHR31118">
    <property type="entry name" value="CYCLASE-LIKE PROTEIN 2"/>
    <property type="match status" value="1"/>
</dbReference>
<feature type="signal peptide" evidence="4">
    <location>
        <begin position="1"/>
        <end position="25"/>
    </location>
</feature>
<evidence type="ECO:0000256" key="4">
    <source>
        <dbReference type="SAM" id="SignalP"/>
    </source>
</evidence>
<comment type="similarity">
    <text evidence="2">Belongs to the Cyclase 1 superfamily.</text>
</comment>
<keyword evidence="3" id="KW-0272">Extracellular matrix</keyword>
<keyword evidence="4" id="KW-0732">Signal</keyword>
<feature type="chain" id="PRO_5041675360" description="Cyclase" evidence="4">
    <location>
        <begin position="26"/>
        <end position="297"/>
    </location>
</feature>
<comment type="caution">
    <text evidence="5">The sequence shown here is derived from an EMBL/GenBank/DDBJ whole genome shotgun (WGS) entry which is preliminary data.</text>
</comment>
<dbReference type="InterPro" id="IPR037175">
    <property type="entry name" value="KFase_sf"/>
</dbReference>
<evidence type="ECO:0000256" key="2">
    <source>
        <dbReference type="ARBA" id="ARBA00007865"/>
    </source>
</evidence>
<dbReference type="InterPro" id="IPR007325">
    <property type="entry name" value="KFase/CYL"/>
</dbReference>
<dbReference type="PANTHER" id="PTHR31118:SF12">
    <property type="entry name" value="CYCLASE-LIKE PROTEIN 2"/>
    <property type="match status" value="1"/>
</dbReference>
<dbReference type="SUPFAM" id="SSF102198">
    <property type="entry name" value="Putative cyclase"/>
    <property type="match status" value="1"/>
</dbReference>
<dbReference type="GO" id="GO:0019441">
    <property type="term" value="P:L-tryptophan catabolic process to kynurenine"/>
    <property type="evidence" value="ECO:0007669"/>
    <property type="project" value="InterPro"/>
</dbReference>
<evidence type="ECO:0000256" key="1">
    <source>
        <dbReference type="ARBA" id="ARBA00004498"/>
    </source>
</evidence>
<protein>
    <recommendedName>
        <fullName evidence="7">Cyclase</fullName>
    </recommendedName>
</protein>
<name>A0AA88RZI7_9ASTE</name>
<dbReference type="Pfam" id="PF04199">
    <property type="entry name" value="Cyclase"/>
    <property type="match status" value="1"/>
</dbReference>
<evidence type="ECO:0000313" key="5">
    <source>
        <dbReference type="EMBL" id="KAK2993111.1"/>
    </source>
</evidence>
<dbReference type="EMBL" id="JAVXUO010000342">
    <property type="protein sequence ID" value="KAK2993111.1"/>
    <property type="molecule type" value="Genomic_DNA"/>
</dbReference>
<dbReference type="Gene3D" id="3.50.30.50">
    <property type="entry name" value="Putative cyclase"/>
    <property type="match status" value="1"/>
</dbReference>
<organism evidence="5 6">
    <name type="scientific">Escallonia rubra</name>
    <dbReference type="NCBI Taxonomy" id="112253"/>
    <lineage>
        <taxon>Eukaryota</taxon>
        <taxon>Viridiplantae</taxon>
        <taxon>Streptophyta</taxon>
        <taxon>Embryophyta</taxon>
        <taxon>Tracheophyta</taxon>
        <taxon>Spermatophyta</taxon>
        <taxon>Magnoliopsida</taxon>
        <taxon>eudicotyledons</taxon>
        <taxon>Gunneridae</taxon>
        <taxon>Pentapetalae</taxon>
        <taxon>asterids</taxon>
        <taxon>campanulids</taxon>
        <taxon>Escalloniales</taxon>
        <taxon>Escalloniaceae</taxon>
        <taxon>Escallonia</taxon>
    </lineage>
</organism>
<evidence type="ECO:0000313" key="6">
    <source>
        <dbReference type="Proteomes" id="UP001187471"/>
    </source>
</evidence>
<sequence>MNTQSMMPTWAVVLTLSLTLTLTVATIPTTITATFSVEAPSPSHNPATCDGHLQECDLEPLPRAKPVRREVYGGGKIFDITHQVRAGIPLYKNPLGTNDSVVLDLSINGRNNTPKGWTNNSKLKEYAVHFGTHVDAPSHSFDEYYDDGFDVDAMDLETLNGPALVVDVPSNMNITAEALQSLQIPKGVRRVIFKTLNTGRRLMWRREFHSDFVGFTTCGAKWLVDNTDIKLIGIDYITTGVLDDLIPVHKILLRPRDIVLVEGLKLDGIEPGHYTVNCLPMRLPKSDGAPTRCILVR</sequence>
<evidence type="ECO:0008006" key="7">
    <source>
        <dbReference type="Google" id="ProtNLM"/>
    </source>
</evidence>
<dbReference type="GO" id="GO:0004061">
    <property type="term" value="F:arylformamidase activity"/>
    <property type="evidence" value="ECO:0007669"/>
    <property type="project" value="InterPro"/>
</dbReference>
<evidence type="ECO:0000256" key="3">
    <source>
        <dbReference type="ARBA" id="ARBA00022530"/>
    </source>
</evidence>
<keyword evidence="6" id="KW-1185">Reference proteome</keyword>
<dbReference type="AlphaFoldDB" id="A0AA88RZI7"/>
<proteinExistence type="inferred from homology"/>
<comment type="subcellular location">
    <subcellularLocation>
        <location evidence="1">Secreted</location>
        <location evidence="1">Extracellular space</location>
        <location evidence="1">Extracellular matrix</location>
    </subcellularLocation>
</comment>
<keyword evidence="3" id="KW-0964">Secreted</keyword>
<gene>
    <name evidence="5" type="ORF">RJ640_021783</name>
</gene>
<dbReference type="Proteomes" id="UP001187471">
    <property type="component" value="Unassembled WGS sequence"/>
</dbReference>
<accession>A0AA88RZI7</accession>
<reference evidence="5" key="1">
    <citation type="submission" date="2022-12" db="EMBL/GenBank/DDBJ databases">
        <title>Draft genome assemblies for two species of Escallonia (Escalloniales).</title>
        <authorList>
            <person name="Chanderbali A."/>
            <person name="Dervinis C."/>
            <person name="Anghel I."/>
            <person name="Soltis D."/>
            <person name="Soltis P."/>
            <person name="Zapata F."/>
        </authorList>
    </citation>
    <scope>NUCLEOTIDE SEQUENCE</scope>
    <source>
        <strain evidence="5">UCBG92.1500</strain>
        <tissue evidence="5">Leaf</tissue>
    </source>
</reference>